<dbReference type="PANTHER" id="PTHR32341">
    <property type="entry name" value="INTERFERON-INDUCIBLE GTPASE"/>
    <property type="match status" value="1"/>
</dbReference>
<dbReference type="PROSITE" id="PS51716">
    <property type="entry name" value="G_IRG"/>
    <property type="match status" value="1"/>
</dbReference>
<reference evidence="6" key="1">
    <citation type="submission" date="2021-01" db="EMBL/GenBank/DDBJ databases">
        <authorList>
            <person name="Corre E."/>
            <person name="Pelletier E."/>
            <person name="Niang G."/>
            <person name="Scheremetjew M."/>
            <person name="Finn R."/>
            <person name="Kale V."/>
            <person name="Holt S."/>
            <person name="Cochrane G."/>
            <person name="Meng A."/>
            <person name="Brown T."/>
            <person name="Cohen L."/>
        </authorList>
    </citation>
    <scope>NUCLEOTIDE SEQUENCE</scope>
    <source>
        <strain evidence="6">CCMP3105</strain>
    </source>
</reference>
<dbReference type="InterPro" id="IPR051515">
    <property type="entry name" value="IRG"/>
</dbReference>
<protein>
    <recommendedName>
        <fullName evidence="5">IRG-type G domain-containing protein</fullName>
    </recommendedName>
</protein>
<dbReference type="InterPro" id="IPR030385">
    <property type="entry name" value="G_IRG_dom"/>
</dbReference>
<dbReference type="PANTHER" id="PTHR32341:SF17">
    <property type="entry name" value="IRG-TYPE G DOMAIN-CONTAINING PROTEIN"/>
    <property type="match status" value="1"/>
</dbReference>
<evidence type="ECO:0000256" key="2">
    <source>
        <dbReference type="ARBA" id="ARBA00022741"/>
    </source>
</evidence>
<dbReference type="Pfam" id="PF05049">
    <property type="entry name" value="IIGP"/>
    <property type="match status" value="1"/>
</dbReference>
<dbReference type="EMBL" id="HBNR01019125">
    <property type="protein sequence ID" value="CAE4573053.1"/>
    <property type="molecule type" value="Transcribed_RNA"/>
</dbReference>
<keyword evidence="3" id="KW-0378">Hydrolase</keyword>
<dbReference type="InterPro" id="IPR007743">
    <property type="entry name" value="Immunity-related_GTPase-like"/>
</dbReference>
<proteinExistence type="inferred from homology"/>
<dbReference type="AlphaFoldDB" id="A0A7S4V2R0"/>
<evidence type="ECO:0000256" key="3">
    <source>
        <dbReference type="ARBA" id="ARBA00022801"/>
    </source>
</evidence>
<gene>
    <name evidence="6" type="ORF">AMON00008_LOCUS12672</name>
</gene>
<evidence type="ECO:0000313" key="6">
    <source>
        <dbReference type="EMBL" id="CAE4573053.1"/>
    </source>
</evidence>
<keyword evidence="4" id="KW-0342">GTP-binding</keyword>
<organism evidence="6">
    <name type="scientific">Alexandrium monilatum</name>
    <dbReference type="NCBI Taxonomy" id="311494"/>
    <lineage>
        <taxon>Eukaryota</taxon>
        <taxon>Sar</taxon>
        <taxon>Alveolata</taxon>
        <taxon>Dinophyceae</taxon>
        <taxon>Gonyaulacales</taxon>
        <taxon>Pyrocystaceae</taxon>
        <taxon>Alexandrium</taxon>
    </lineage>
</organism>
<evidence type="ECO:0000259" key="5">
    <source>
        <dbReference type="PROSITE" id="PS51716"/>
    </source>
</evidence>
<evidence type="ECO:0000256" key="1">
    <source>
        <dbReference type="ARBA" id="ARBA00005429"/>
    </source>
</evidence>
<accession>A0A7S4V2R0</accession>
<dbReference type="GO" id="GO:0016020">
    <property type="term" value="C:membrane"/>
    <property type="evidence" value="ECO:0007669"/>
    <property type="project" value="InterPro"/>
</dbReference>
<feature type="domain" description="IRG-type G" evidence="5">
    <location>
        <begin position="72"/>
        <end position="257"/>
    </location>
</feature>
<dbReference type="GO" id="GO:0005525">
    <property type="term" value="F:GTP binding"/>
    <property type="evidence" value="ECO:0007669"/>
    <property type="project" value="UniProtKB-KW"/>
</dbReference>
<evidence type="ECO:0000256" key="4">
    <source>
        <dbReference type="ARBA" id="ARBA00023134"/>
    </source>
</evidence>
<comment type="similarity">
    <text evidence="1">Belongs to the TRAFAC class dynamin-like GTPase superfamily. IRG family.</text>
</comment>
<dbReference type="Gene3D" id="3.40.50.300">
    <property type="entry name" value="P-loop containing nucleotide triphosphate hydrolases"/>
    <property type="match status" value="1"/>
</dbReference>
<dbReference type="SUPFAM" id="SSF52540">
    <property type="entry name" value="P-loop containing nucleoside triphosphate hydrolases"/>
    <property type="match status" value="1"/>
</dbReference>
<keyword evidence="2" id="KW-0547">Nucleotide-binding</keyword>
<dbReference type="GO" id="GO:0003924">
    <property type="term" value="F:GTPase activity"/>
    <property type="evidence" value="ECO:0007669"/>
    <property type="project" value="TreeGrafter"/>
</dbReference>
<dbReference type="InterPro" id="IPR027417">
    <property type="entry name" value="P-loop_NTPase"/>
</dbReference>
<sequence>MGAVAALLTGHWSRPSPHRSHGFGEPHELSFLKGLAQAFSNSSCASLPTSSPSKKLRSYPVPDFLQKSGYESTVNIAVTGNSGVGKSLFINTVRGVRHADPTWAPVGVGDTTRDPVWYDLPKEPRVRLWDLAGALASSEAPARREPWDRSSIDSYIRTVGLRYFDVVLLLSSGRLTETEIEVSRELKFREVPFFFVRTKLDWDIENSHEDYGMTEEEVMQDIREDLIANDMPEPYLLNARSIEEFDFPRLIRDVLLVVAARWPNLLEQSLADLAGESAEPDPTQTHCSKQMARNDGQEGVESLARYNGRWYWVEDPSFMDFLRAQSGAAVARVAQMLCSREEQTFRIHEDGRWEHAVTNAATSYQPAVFMVNPINQGSEIENDFFGRAFVGTATEYIHDGSKLVSEWSGHMKDSRSVPVHFRMFREVVRDRYWLTWQDVIKDISGRRVFARWPLYVLANETGETVVLSTYSGWALVYPSMTREVPPGRHSVDASGSGVRAERAVFKLGSRVLKVPELRAWETFVLRAEDFA</sequence>
<name>A0A7S4V2R0_9DINO</name>